<dbReference type="Pfam" id="PF13129">
    <property type="entry name" value="DUF3953"/>
    <property type="match status" value="1"/>
</dbReference>
<keyword evidence="1" id="KW-0812">Transmembrane</keyword>
<evidence type="ECO:0000256" key="1">
    <source>
        <dbReference type="SAM" id="Phobius"/>
    </source>
</evidence>
<sequence>MLVIGLEELQKGRKGFWYMSIIVAVFIFYISIQNLLLN</sequence>
<gene>
    <name evidence="2" type="ORF">SAMN05421578_1463</name>
</gene>
<organism evidence="2 3">
    <name type="scientific">Paenibacillus macquariensis</name>
    <dbReference type="NCBI Taxonomy" id="948756"/>
    <lineage>
        <taxon>Bacteria</taxon>
        <taxon>Bacillati</taxon>
        <taxon>Bacillota</taxon>
        <taxon>Bacilli</taxon>
        <taxon>Bacillales</taxon>
        <taxon>Paenibacillaceae</taxon>
        <taxon>Paenibacillus</taxon>
    </lineage>
</organism>
<dbReference type="EMBL" id="FTNK01000046">
    <property type="protein sequence ID" value="SIR72131.1"/>
    <property type="molecule type" value="Genomic_DNA"/>
</dbReference>
<feature type="transmembrane region" description="Helical" evidence="1">
    <location>
        <begin position="16"/>
        <end position="37"/>
    </location>
</feature>
<proteinExistence type="predicted"/>
<comment type="caution">
    <text evidence="2">The sequence shown here is derived from an EMBL/GenBank/DDBJ whole genome shotgun (WGS) entry which is preliminary data.</text>
</comment>
<dbReference type="InterPro" id="IPR025018">
    <property type="entry name" value="DUF3953"/>
</dbReference>
<keyword evidence="3" id="KW-1185">Reference proteome</keyword>
<protein>
    <recommendedName>
        <fullName evidence="4">DUF3953 domain-containing protein</fullName>
    </recommendedName>
</protein>
<evidence type="ECO:0008006" key="4">
    <source>
        <dbReference type="Google" id="ProtNLM"/>
    </source>
</evidence>
<evidence type="ECO:0000313" key="3">
    <source>
        <dbReference type="Proteomes" id="UP000186666"/>
    </source>
</evidence>
<accession>A0ABY1KEM4</accession>
<name>A0ABY1KEM4_9BACL</name>
<keyword evidence="1" id="KW-0472">Membrane</keyword>
<dbReference type="Proteomes" id="UP000186666">
    <property type="component" value="Unassembled WGS sequence"/>
</dbReference>
<keyword evidence="1" id="KW-1133">Transmembrane helix</keyword>
<reference evidence="2 3" key="1">
    <citation type="submission" date="2017-01" db="EMBL/GenBank/DDBJ databases">
        <authorList>
            <person name="Varghese N."/>
            <person name="Submissions S."/>
        </authorList>
    </citation>
    <scope>NUCLEOTIDE SEQUENCE [LARGE SCALE GENOMIC DNA]</scope>
    <source>
        <strain evidence="2 3">ATCC 23464</strain>
    </source>
</reference>
<evidence type="ECO:0000313" key="2">
    <source>
        <dbReference type="EMBL" id="SIR72131.1"/>
    </source>
</evidence>